<dbReference type="GO" id="GO:0008270">
    <property type="term" value="F:zinc ion binding"/>
    <property type="evidence" value="ECO:0007669"/>
    <property type="project" value="InterPro"/>
</dbReference>
<comment type="caution">
    <text evidence="6">The sequence shown here is derived from an EMBL/GenBank/DDBJ whole genome shotgun (WGS) entry which is preliminary data.</text>
</comment>
<dbReference type="PROSITE" id="PS00463">
    <property type="entry name" value="ZN2_CY6_FUNGAL_1"/>
    <property type="match status" value="1"/>
</dbReference>
<feature type="compositionally biased region" description="Low complexity" evidence="4">
    <location>
        <begin position="1"/>
        <end position="15"/>
    </location>
</feature>
<feature type="compositionally biased region" description="Low complexity" evidence="4">
    <location>
        <begin position="169"/>
        <end position="189"/>
    </location>
</feature>
<keyword evidence="1" id="KW-0805">Transcription regulation</keyword>
<dbReference type="EMBL" id="JAGMUU010000027">
    <property type="protein sequence ID" value="KAH7121876.1"/>
    <property type="molecule type" value="Genomic_DNA"/>
</dbReference>
<dbReference type="InterPro" id="IPR001138">
    <property type="entry name" value="Zn2Cys6_DnaBD"/>
</dbReference>
<keyword evidence="3" id="KW-0539">Nucleus</keyword>
<evidence type="ECO:0000313" key="7">
    <source>
        <dbReference type="Proteomes" id="UP000717696"/>
    </source>
</evidence>
<proteinExistence type="predicted"/>
<dbReference type="Pfam" id="PF00172">
    <property type="entry name" value="Zn_clus"/>
    <property type="match status" value="1"/>
</dbReference>
<gene>
    <name evidence="6" type="ORF">B0J13DRAFT_485599</name>
</gene>
<dbReference type="PANTHER" id="PTHR47840">
    <property type="entry name" value="ZN(II)2CYS6 TRANSCRIPTION FACTOR (EUROFUNG)-RELATED"/>
    <property type="match status" value="1"/>
</dbReference>
<name>A0A9P9IIJ6_9HYPO</name>
<dbReference type="InterPro" id="IPR036864">
    <property type="entry name" value="Zn2-C6_fun-type_DNA-bd_sf"/>
</dbReference>
<dbReference type="PANTHER" id="PTHR47840:SF1">
    <property type="entry name" value="ZN(II)2CYS6 TRANSCRIPTION FACTOR (EUROFUNG)"/>
    <property type="match status" value="1"/>
</dbReference>
<dbReference type="SUPFAM" id="SSF57701">
    <property type="entry name" value="Zn2/Cys6 DNA-binding domain"/>
    <property type="match status" value="1"/>
</dbReference>
<organism evidence="6 7">
    <name type="scientific">Dactylonectria estremocensis</name>
    <dbReference type="NCBI Taxonomy" id="1079267"/>
    <lineage>
        <taxon>Eukaryota</taxon>
        <taxon>Fungi</taxon>
        <taxon>Dikarya</taxon>
        <taxon>Ascomycota</taxon>
        <taxon>Pezizomycotina</taxon>
        <taxon>Sordariomycetes</taxon>
        <taxon>Hypocreomycetidae</taxon>
        <taxon>Hypocreales</taxon>
        <taxon>Nectriaceae</taxon>
        <taxon>Dactylonectria</taxon>
    </lineage>
</organism>
<dbReference type="Gene3D" id="4.10.240.10">
    <property type="entry name" value="Zn(2)-C6 fungal-type DNA-binding domain"/>
    <property type="match status" value="1"/>
</dbReference>
<dbReference type="AlphaFoldDB" id="A0A9P9IIJ6"/>
<feature type="region of interest" description="Disordered" evidence="4">
    <location>
        <begin position="1"/>
        <end position="26"/>
    </location>
</feature>
<feature type="region of interest" description="Disordered" evidence="4">
    <location>
        <begin position="157"/>
        <end position="190"/>
    </location>
</feature>
<evidence type="ECO:0000256" key="4">
    <source>
        <dbReference type="SAM" id="MobiDB-lite"/>
    </source>
</evidence>
<dbReference type="PROSITE" id="PS50048">
    <property type="entry name" value="ZN2_CY6_FUNGAL_2"/>
    <property type="match status" value="1"/>
</dbReference>
<keyword evidence="7" id="KW-1185">Reference proteome</keyword>
<feature type="region of interest" description="Disordered" evidence="4">
    <location>
        <begin position="102"/>
        <end position="130"/>
    </location>
</feature>
<dbReference type="SMART" id="SM00066">
    <property type="entry name" value="GAL4"/>
    <property type="match status" value="1"/>
</dbReference>
<keyword evidence="2" id="KW-0804">Transcription</keyword>
<evidence type="ECO:0000313" key="6">
    <source>
        <dbReference type="EMBL" id="KAH7121876.1"/>
    </source>
</evidence>
<dbReference type="GO" id="GO:0000981">
    <property type="term" value="F:DNA-binding transcription factor activity, RNA polymerase II-specific"/>
    <property type="evidence" value="ECO:0007669"/>
    <property type="project" value="InterPro"/>
</dbReference>
<feature type="domain" description="Zn(2)-C6 fungal-type" evidence="5">
    <location>
        <begin position="30"/>
        <end position="61"/>
    </location>
</feature>
<evidence type="ECO:0000259" key="5">
    <source>
        <dbReference type="PROSITE" id="PS50048"/>
    </source>
</evidence>
<evidence type="ECO:0000256" key="3">
    <source>
        <dbReference type="ARBA" id="ARBA00023242"/>
    </source>
</evidence>
<dbReference type="CDD" id="cd12148">
    <property type="entry name" value="fungal_TF_MHR"/>
    <property type="match status" value="1"/>
</dbReference>
<feature type="region of interest" description="Disordered" evidence="4">
    <location>
        <begin position="710"/>
        <end position="753"/>
    </location>
</feature>
<reference evidence="6" key="1">
    <citation type="journal article" date="2021" name="Nat. Commun.">
        <title>Genetic determinants of endophytism in the Arabidopsis root mycobiome.</title>
        <authorList>
            <person name="Mesny F."/>
            <person name="Miyauchi S."/>
            <person name="Thiergart T."/>
            <person name="Pickel B."/>
            <person name="Atanasova L."/>
            <person name="Karlsson M."/>
            <person name="Huettel B."/>
            <person name="Barry K.W."/>
            <person name="Haridas S."/>
            <person name="Chen C."/>
            <person name="Bauer D."/>
            <person name="Andreopoulos W."/>
            <person name="Pangilinan J."/>
            <person name="LaButti K."/>
            <person name="Riley R."/>
            <person name="Lipzen A."/>
            <person name="Clum A."/>
            <person name="Drula E."/>
            <person name="Henrissat B."/>
            <person name="Kohler A."/>
            <person name="Grigoriev I.V."/>
            <person name="Martin F.M."/>
            <person name="Hacquard S."/>
        </authorList>
    </citation>
    <scope>NUCLEOTIDE SEQUENCE</scope>
    <source>
        <strain evidence="6">MPI-CAGE-AT-0021</strain>
    </source>
</reference>
<sequence>MDTSAPNAAPASPSSRTDAKRRRIRKGTRSCWECKRRKIRCSYAAPGDDVCVGCDRRGSRCLSQAVPETPAATGRRGRQMGDRIVRVEALIEQLVRQVGDRSTVGEGAFDPSENTASEHAPSDYDAPNTAVSISTSTNAAESTRLLTAAEYATPDPTLEVSGAQEPDWSPVLPTPKSLTPLTPLTTTPSKQSRYGSISAALYAALPPRQDIHLMIKAGLDISFDKLMMQPHAVLAQSPGGGRANLDDVPPETAHPVLLAKYLLVLATCLQYANPELHAAEVRRLSEPPDRLMRRLARVAYGLVVNNDEFLGSVEFLECVMLEAFYQANSGNLRRAWFACRRGMVVAQMMGLHRNGSRQPIKIVGSPKPLYPSYIWFRIVWADRQLCLMLGLPQGSLDESIASEAALAGDTPSDRFERKQSVIASRILERNESSDPGVMDDFAALQKLDAELQKTANEMGSKWWLPPTLANLVHDPEVAFWETLRLLEQMIYFNLLNMLHLPYMLRSNAPDISYNFEYSKLASVSASRELLTRFIMFRSFNRVAFCCRSTDFHGLIAAMTLVIAHLDGHRREGNNVLAHQRNSDRAMMDQVLENMDSVAEQSTDALSERSSSLLRSLLALEADAAEGRLGNAAAVMTEMHPDLATDDGQSLRINIPYFGTIRISREGIISMEAPRSATPPSPGPQRELPGDITTTSATCVSMCDDTVDRPNGSFSTHTLPLEPSPFGDAESGKAFASQQPQKTTPTSPAEAQLPTSQPHQAFAPQFQSAITDALHQQYLYPGLTAGVDDWAFQGVDMSFFDSLMRGSGAENAADDMNNWEDP</sequence>
<evidence type="ECO:0000256" key="2">
    <source>
        <dbReference type="ARBA" id="ARBA00023163"/>
    </source>
</evidence>
<accession>A0A9P9IIJ6</accession>
<feature type="compositionally biased region" description="Polar residues" evidence="4">
    <location>
        <begin position="735"/>
        <end position="753"/>
    </location>
</feature>
<evidence type="ECO:0000256" key="1">
    <source>
        <dbReference type="ARBA" id="ARBA00023015"/>
    </source>
</evidence>
<dbReference type="OrthoDB" id="5392779at2759"/>
<protein>
    <submittedName>
        <fullName evidence="6">C6 zinc finger domain-containing protein</fullName>
    </submittedName>
</protein>
<dbReference type="Proteomes" id="UP000717696">
    <property type="component" value="Unassembled WGS sequence"/>
</dbReference>
<dbReference type="CDD" id="cd00067">
    <property type="entry name" value="GAL4"/>
    <property type="match status" value="1"/>
</dbReference>